<name>A0A364K7J7_9BACL</name>
<organism evidence="15 16">
    <name type="scientific">Thermoflavimicrobium daqui</name>
    <dbReference type="NCBI Taxonomy" id="2137476"/>
    <lineage>
        <taxon>Bacteria</taxon>
        <taxon>Bacillati</taxon>
        <taxon>Bacillota</taxon>
        <taxon>Bacilli</taxon>
        <taxon>Bacillales</taxon>
        <taxon>Thermoactinomycetaceae</taxon>
        <taxon>Thermoflavimicrobium</taxon>
    </lineage>
</organism>
<keyword evidence="4 12" id="KW-0028">Amino-acid biosynthesis</keyword>
<dbReference type="PRINTS" id="PR00085">
    <property type="entry name" value="THFDHDRGNASE"/>
</dbReference>
<dbReference type="Pfam" id="PF02882">
    <property type="entry name" value="THF_DHG_CYH_C"/>
    <property type="match status" value="1"/>
</dbReference>
<dbReference type="EC" id="1.5.1.5" evidence="12"/>
<keyword evidence="10 12" id="KW-0486">Methionine biosynthesis</keyword>
<dbReference type="GO" id="GO:0004488">
    <property type="term" value="F:methylenetetrahydrofolate dehydrogenase (NADP+) activity"/>
    <property type="evidence" value="ECO:0007669"/>
    <property type="project" value="UniProtKB-UniRule"/>
</dbReference>
<protein>
    <recommendedName>
        <fullName evidence="12">Bifunctional protein FolD</fullName>
    </recommendedName>
    <domain>
        <recommendedName>
            <fullName evidence="12">Methylenetetrahydrofolate dehydrogenase</fullName>
            <ecNumber evidence="12">1.5.1.5</ecNumber>
        </recommendedName>
    </domain>
    <domain>
        <recommendedName>
            <fullName evidence="12">Methenyltetrahydrofolate cyclohydrolase</fullName>
            <ecNumber evidence="12">3.5.4.9</ecNumber>
        </recommendedName>
    </domain>
</protein>
<dbReference type="GO" id="GO:0035999">
    <property type="term" value="P:tetrahydrofolate interconversion"/>
    <property type="evidence" value="ECO:0007669"/>
    <property type="project" value="UniProtKB-UniRule"/>
</dbReference>
<dbReference type="HAMAP" id="MF_01576">
    <property type="entry name" value="THF_DHG_CYH"/>
    <property type="match status" value="1"/>
</dbReference>
<keyword evidence="8 12" id="KW-0560">Oxidoreductase</keyword>
<dbReference type="FunFam" id="3.40.50.720:FF:000094">
    <property type="entry name" value="Bifunctional protein FolD"/>
    <property type="match status" value="1"/>
</dbReference>
<dbReference type="EMBL" id="QJKK01000002">
    <property type="protein sequence ID" value="RAL26269.1"/>
    <property type="molecule type" value="Genomic_DNA"/>
</dbReference>
<dbReference type="AlphaFoldDB" id="A0A364K7J7"/>
<dbReference type="InterPro" id="IPR046346">
    <property type="entry name" value="Aminoacid_DH-like_N_sf"/>
</dbReference>
<comment type="similarity">
    <text evidence="12">Belongs to the tetrahydrofolate dehydrogenase/cyclohydrolase family.</text>
</comment>
<evidence type="ECO:0000256" key="10">
    <source>
        <dbReference type="ARBA" id="ARBA00023167"/>
    </source>
</evidence>
<dbReference type="GO" id="GO:0004477">
    <property type="term" value="F:methenyltetrahydrofolate cyclohydrolase activity"/>
    <property type="evidence" value="ECO:0007669"/>
    <property type="project" value="UniProtKB-UniRule"/>
</dbReference>
<evidence type="ECO:0000256" key="8">
    <source>
        <dbReference type="ARBA" id="ARBA00023002"/>
    </source>
</evidence>
<dbReference type="RefSeq" id="WP_113657954.1">
    <property type="nucleotide sequence ID" value="NZ_KZ845664.1"/>
</dbReference>
<evidence type="ECO:0000313" key="15">
    <source>
        <dbReference type="EMBL" id="RAL26269.1"/>
    </source>
</evidence>
<dbReference type="SUPFAM" id="SSF53223">
    <property type="entry name" value="Aminoacid dehydrogenase-like, N-terminal domain"/>
    <property type="match status" value="1"/>
</dbReference>
<keyword evidence="3 12" id="KW-0554">One-carbon metabolism</keyword>
<evidence type="ECO:0000256" key="3">
    <source>
        <dbReference type="ARBA" id="ARBA00022563"/>
    </source>
</evidence>
<feature type="binding site" evidence="12">
    <location>
        <begin position="166"/>
        <end position="168"/>
    </location>
    <ligand>
        <name>NADP(+)</name>
        <dbReference type="ChEBI" id="CHEBI:58349"/>
    </ligand>
</feature>
<feature type="domain" description="Tetrahydrofolate dehydrogenase/cyclohydrolase catalytic" evidence="13">
    <location>
        <begin position="7"/>
        <end position="121"/>
    </location>
</feature>
<dbReference type="GO" id="GO:0000105">
    <property type="term" value="P:L-histidine biosynthetic process"/>
    <property type="evidence" value="ECO:0007669"/>
    <property type="project" value="UniProtKB-KW"/>
</dbReference>
<evidence type="ECO:0000256" key="11">
    <source>
        <dbReference type="ARBA" id="ARBA00023268"/>
    </source>
</evidence>
<keyword evidence="9 12" id="KW-0368">Histidine biosynthesis</keyword>
<comment type="caution">
    <text evidence="12">Lacks conserved residue(s) required for the propagation of feature annotation.</text>
</comment>
<comment type="catalytic activity">
    <reaction evidence="12">
        <text>(6R)-5,10-methylene-5,6,7,8-tetrahydrofolate + NADP(+) = (6R)-5,10-methenyltetrahydrofolate + NADPH</text>
        <dbReference type="Rhea" id="RHEA:22812"/>
        <dbReference type="ChEBI" id="CHEBI:15636"/>
        <dbReference type="ChEBI" id="CHEBI:57455"/>
        <dbReference type="ChEBI" id="CHEBI:57783"/>
        <dbReference type="ChEBI" id="CHEBI:58349"/>
        <dbReference type="EC" id="1.5.1.5"/>
    </reaction>
</comment>
<dbReference type="InterPro" id="IPR036291">
    <property type="entry name" value="NAD(P)-bd_dom_sf"/>
</dbReference>
<evidence type="ECO:0000313" key="16">
    <source>
        <dbReference type="Proteomes" id="UP000251213"/>
    </source>
</evidence>
<comment type="subunit">
    <text evidence="2 12">Homodimer.</text>
</comment>
<accession>A0A364K7J7</accession>
<dbReference type="Pfam" id="PF00763">
    <property type="entry name" value="THF_DHG_CYH"/>
    <property type="match status" value="1"/>
</dbReference>
<dbReference type="SUPFAM" id="SSF51735">
    <property type="entry name" value="NAD(P)-binding Rossmann-fold domains"/>
    <property type="match status" value="1"/>
</dbReference>
<evidence type="ECO:0000256" key="2">
    <source>
        <dbReference type="ARBA" id="ARBA00011738"/>
    </source>
</evidence>
<sequence>MSKTLILDGLRVAREIHQQTQKRAQKLREQGIVPCLATVLVGDDPASHTYVRMKGKACEKYGLSSIRIQLPTETTTEELVAKIEELNQDERVHGILLQHPVPSQIDERKAFETIALHKDVDGVTSHGYGEVSMGFGEFPSCTPAGIMAILDYYQIPIEGKHAVVIGRSPILGKPASQLLLNRNATVTVCHSRTVDLANHVSQADIIIAAVGKPRFVQGDWVKPGTVIIDAGYNKGNIGDVDYEACFSKASAITPVPGGPGPVTIAILLKHTVDAAERMLNRLVYK</sequence>
<reference evidence="15 16" key="1">
    <citation type="submission" date="2018-06" db="EMBL/GenBank/DDBJ databases">
        <title>Thermoflavimicrobium daqus sp. nov., a thermophilic microbe isolated from Moutai-flavour Daqu.</title>
        <authorList>
            <person name="Wang X."/>
            <person name="Zhou H."/>
        </authorList>
    </citation>
    <scope>NUCLEOTIDE SEQUENCE [LARGE SCALE GENOMIC DNA]</scope>
    <source>
        <strain evidence="15 16">FBKL4.011</strain>
    </source>
</reference>
<dbReference type="GO" id="GO:0009086">
    <property type="term" value="P:methionine biosynthetic process"/>
    <property type="evidence" value="ECO:0007669"/>
    <property type="project" value="UniProtKB-KW"/>
</dbReference>
<evidence type="ECO:0000256" key="5">
    <source>
        <dbReference type="ARBA" id="ARBA00022755"/>
    </source>
</evidence>
<dbReference type="EC" id="3.5.4.9" evidence="12"/>
<comment type="function">
    <text evidence="12">Catalyzes the oxidation of 5,10-methylenetetrahydrofolate to 5,10-methenyltetrahydrofolate and then the hydrolysis of 5,10-methenyltetrahydrofolate to 10-formyltetrahydrofolate.</text>
</comment>
<evidence type="ECO:0000259" key="13">
    <source>
        <dbReference type="Pfam" id="PF00763"/>
    </source>
</evidence>
<dbReference type="OrthoDB" id="9803580at2"/>
<reference evidence="15 16" key="2">
    <citation type="submission" date="2018-06" db="EMBL/GenBank/DDBJ databases">
        <authorList>
            <person name="Zhirakovskaya E."/>
        </authorList>
    </citation>
    <scope>NUCLEOTIDE SEQUENCE [LARGE SCALE GENOMIC DNA]</scope>
    <source>
        <strain evidence="15 16">FBKL4.011</strain>
    </source>
</reference>
<dbReference type="Proteomes" id="UP000251213">
    <property type="component" value="Unassembled WGS sequence"/>
</dbReference>
<keyword evidence="6 12" id="KW-0378">Hydrolase</keyword>
<dbReference type="Gene3D" id="3.40.50.10860">
    <property type="entry name" value="Leucine Dehydrogenase, chain A, domain 1"/>
    <property type="match status" value="1"/>
</dbReference>
<keyword evidence="16" id="KW-1185">Reference proteome</keyword>
<evidence type="ECO:0000256" key="1">
    <source>
        <dbReference type="ARBA" id="ARBA00004777"/>
    </source>
</evidence>
<dbReference type="InterPro" id="IPR020631">
    <property type="entry name" value="THF_DH/CycHdrlase_NAD-bd_dom"/>
</dbReference>
<evidence type="ECO:0000259" key="14">
    <source>
        <dbReference type="Pfam" id="PF02882"/>
    </source>
</evidence>
<proteinExistence type="inferred from homology"/>
<comment type="pathway">
    <text evidence="1 12">One-carbon metabolism; tetrahydrofolate interconversion.</text>
</comment>
<dbReference type="FunFam" id="3.40.50.10860:FF:000005">
    <property type="entry name" value="C-1-tetrahydrofolate synthase, cytoplasmic, putative"/>
    <property type="match status" value="1"/>
</dbReference>
<keyword evidence="11 12" id="KW-0511">Multifunctional enzyme</keyword>
<gene>
    <name evidence="12" type="primary">folD</name>
    <name evidence="15" type="ORF">DL897_04550</name>
</gene>
<evidence type="ECO:0000256" key="6">
    <source>
        <dbReference type="ARBA" id="ARBA00022801"/>
    </source>
</evidence>
<dbReference type="GO" id="GO:0006164">
    <property type="term" value="P:purine nucleotide biosynthetic process"/>
    <property type="evidence" value="ECO:0007669"/>
    <property type="project" value="UniProtKB-KW"/>
</dbReference>
<comment type="caution">
    <text evidence="15">The sequence shown here is derived from an EMBL/GenBank/DDBJ whole genome shotgun (WGS) entry which is preliminary data.</text>
</comment>
<evidence type="ECO:0000256" key="9">
    <source>
        <dbReference type="ARBA" id="ARBA00023102"/>
    </source>
</evidence>
<dbReference type="PANTHER" id="PTHR48099">
    <property type="entry name" value="C-1-TETRAHYDROFOLATE SYNTHASE, CYTOPLASMIC-RELATED"/>
    <property type="match status" value="1"/>
</dbReference>
<dbReference type="UniPathway" id="UPA00193"/>
<dbReference type="InterPro" id="IPR020630">
    <property type="entry name" value="THF_DH/CycHdrlase_cat_dom"/>
</dbReference>
<dbReference type="InterPro" id="IPR000672">
    <property type="entry name" value="THF_DH/CycHdrlase"/>
</dbReference>
<dbReference type="PANTHER" id="PTHR48099:SF5">
    <property type="entry name" value="C-1-TETRAHYDROFOLATE SYNTHASE, CYTOPLASMIC"/>
    <property type="match status" value="1"/>
</dbReference>
<feature type="domain" description="Tetrahydrofolate dehydrogenase/cyclohydrolase NAD(P)-binding" evidence="14">
    <location>
        <begin position="140"/>
        <end position="277"/>
    </location>
</feature>
<evidence type="ECO:0000256" key="4">
    <source>
        <dbReference type="ARBA" id="ARBA00022605"/>
    </source>
</evidence>
<comment type="catalytic activity">
    <reaction evidence="12">
        <text>(6R)-5,10-methenyltetrahydrofolate + H2O = (6R)-10-formyltetrahydrofolate + H(+)</text>
        <dbReference type="Rhea" id="RHEA:23700"/>
        <dbReference type="ChEBI" id="CHEBI:15377"/>
        <dbReference type="ChEBI" id="CHEBI:15378"/>
        <dbReference type="ChEBI" id="CHEBI:57455"/>
        <dbReference type="ChEBI" id="CHEBI:195366"/>
        <dbReference type="EC" id="3.5.4.9"/>
    </reaction>
</comment>
<keyword evidence="7 12" id="KW-0521">NADP</keyword>
<dbReference type="GO" id="GO:0005829">
    <property type="term" value="C:cytosol"/>
    <property type="evidence" value="ECO:0007669"/>
    <property type="project" value="TreeGrafter"/>
</dbReference>
<evidence type="ECO:0000256" key="12">
    <source>
        <dbReference type="HAMAP-Rule" id="MF_01576"/>
    </source>
</evidence>
<dbReference type="CDD" id="cd01080">
    <property type="entry name" value="NAD_bind_m-THF_DH_Cyclohyd"/>
    <property type="match status" value="1"/>
</dbReference>
<dbReference type="Gene3D" id="3.40.50.720">
    <property type="entry name" value="NAD(P)-binding Rossmann-like Domain"/>
    <property type="match status" value="1"/>
</dbReference>
<keyword evidence="5 12" id="KW-0658">Purine biosynthesis</keyword>
<evidence type="ECO:0000256" key="7">
    <source>
        <dbReference type="ARBA" id="ARBA00022857"/>
    </source>
</evidence>